<keyword evidence="3 5" id="KW-0012">Acyltransferase</keyword>
<dbReference type="EMBL" id="CP018632">
    <property type="protein sequence ID" value="ASJ71100.1"/>
    <property type="molecule type" value="Genomic_DNA"/>
</dbReference>
<dbReference type="Pfam" id="PF01553">
    <property type="entry name" value="Acyltransferase"/>
    <property type="match status" value="1"/>
</dbReference>
<accession>A0A2Z2NQU2</accession>
<dbReference type="GO" id="GO:0006654">
    <property type="term" value="P:phosphatidic acid biosynthetic process"/>
    <property type="evidence" value="ECO:0007669"/>
    <property type="project" value="TreeGrafter"/>
</dbReference>
<dbReference type="KEGG" id="gai:IMCC3135_04935"/>
<evidence type="ECO:0000256" key="1">
    <source>
        <dbReference type="ARBA" id="ARBA00005189"/>
    </source>
</evidence>
<feature type="domain" description="Phospholipid/glycerol acyltransferase" evidence="4">
    <location>
        <begin position="40"/>
        <end position="162"/>
    </location>
</feature>
<dbReference type="SMART" id="SM00563">
    <property type="entry name" value="PlsC"/>
    <property type="match status" value="1"/>
</dbReference>
<protein>
    <submittedName>
        <fullName evidence="5">1-acyl-sn-glycerol-3-phosphate acyltransferase</fullName>
        <ecNumber evidence="5">2.3.1.51</ecNumber>
    </submittedName>
</protein>
<evidence type="ECO:0000313" key="5">
    <source>
        <dbReference type="EMBL" id="ASJ71100.1"/>
    </source>
</evidence>
<keyword evidence="2 5" id="KW-0808">Transferase</keyword>
<dbReference type="PANTHER" id="PTHR10434:SF11">
    <property type="entry name" value="1-ACYL-SN-GLYCEROL-3-PHOSPHATE ACYLTRANSFERASE"/>
    <property type="match status" value="1"/>
</dbReference>
<name>A0A2Z2NQU2_9GAMM</name>
<dbReference type="AlphaFoldDB" id="A0A2Z2NQU2"/>
<comment type="pathway">
    <text evidence="1">Lipid metabolism.</text>
</comment>
<organism evidence="5 6">
    <name type="scientific">Granulosicoccus antarcticus IMCC3135</name>
    <dbReference type="NCBI Taxonomy" id="1192854"/>
    <lineage>
        <taxon>Bacteria</taxon>
        <taxon>Pseudomonadati</taxon>
        <taxon>Pseudomonadota</taxon>
        <taxon>Gammaproteobacteria</taxon>
        <taxon>Chromatiales</taxon>
        <taxon>Granulosicoccaceae</taxon>
        <taxon>Granulosicoccus</taxon>
    </lineage>
</organism>
<sequence>MSRFRKALAWFAANAILIFARLVTAVHAKWLGSEPRDIQRVYFANHCSHGDFVLLWTVLPPALRRRTRPVAGADYWLRSSLRRFIGCDVFHSVLIERNVANRDSNPVAQMVEALDNGDSLIVFPEGTRNTGESRLLPFKSGLFHLASARADVQLVPVWINNLNRVLPKGEIIPVPLICSVSFGPPLELVGGESKNEFLARAEGSLLALAAAESGVNGGQS</sequence>
<dbReference type="EC" id="2.3.1.51" evidence="5"/>
<dbReference type="InterPro" id="IPR002123">
    <property type="entry name" value="Plipid/glycerol_acylTrfase"/>
</dbReference>
<evidence type="ECO:0000256" key="3">
    <source>
        <dbReference type="ARBA" id="ARBA00023315"/>
    </source>
</evidence>
<keyword evidence="6" id="KW-1185">Reference proteome</keyword>
<reference evidence="5 6" key="1">
    <citation type="submission" date="2016-12" db="EMBL/GenBank/DDBJ databases">
        <authorList>
            <person name="Song W.-J."/>
            <person name="Kurnit D.M."/>
        </authorList>
    </citation>
    <scope>NUCLEOTIDE SEQUENCE [LARGE SCALE GENOMIC DNA]</scope>
    <source>
        <strain evidence="5 6">IMCC3135</strain>
    </source>
</reference>
<gene>
    <name evidence="5" type="primary">plsC_2</name>
    <name evidence="5" type="ORF">IMCC3135_04935</name>
</gene>
<dbReference type="RefSeq" id="WP_088916578.1">
    <property type="nucleotide sequence ID" value="NZ_CP018632.1"/>
</dbReference>
<dbReference type="SUPFAM" id="SSF69593">
    <property type="entry name" value="Glycerol-3-phosphate (1)-acyltransferase"/>
    <property type="match status" value="1"/>
</dbReference>
<evidence type="ECO:0000259" key="4">
    <source>
        <dbReference type="SMART" id="SM00563"/>
    </source>
</evidence>
<proteinExistence type="predicted"/>
<dbReference type="OrthoDB" id="9808424at2"/>
<dbReference type="PANTHER" id="PTHR10434">
    <property type="entry name" value="1-ACYL-SN-GLYCEROL-3-PHOSPHATE ACYLTRANSFERASE"/>
    <property type="match status" value="1"/>
</dbReference>
<dbReference type="Proteomes" id="UP000250079">
    <property type="component" value="Chromosome"/>
</dbReference>
<evidence type="ECO:0000313" key="6">
    <source>
        <dbReference type="Proteomes" id="UP000250079"/>
    </source>
</evidence>
<dbReference type="CDD" id="cd07989">
    <property type="entry name" value="LPLAT_AGPAT-like"/>
    <property type="match status" value="1"/>
</dbReference>
<evidence type="ECO:0000256" key="2">
    <source>
        <dbReference type="ARBA" id="ARBA00022679"/>
    </source>
</evidence>
<dbReference type="GO" id="GO:0003841">
    <property type="term" value="F:1-acylglycerol-3-phosphate O-acyltransferase activity"/>
    <property type="evidence" value="ECO:0007669"/>
    <property type="project" value="UniProtKB-EC"/>
</dbReference>